<dbReference type="Gene3D" id="3.40.50.300">
    <property type="entry name" value="P-loop containing nucleotide triphosphate hydrolases"/>
    <property type="match status" value="1"/>
</dbReference>
<keyword evidence="2" id="KW-1185">Reference proteome</keyword>
<gene>
    <name evidence="1" type="ORF">H9627_11430</name>
</gene>
<organism evidence="1 2">
    <name type="scientific">Corynebacterium gallinarum</name>
    <dbReference type="NCBI Taxonomy" id="2762214"/>
    <lineage>
        <taxon>Bacteria</taxon>
        <taxon>Bacillati</taxon>
        <taxon>Actinomycetota</taxon>
        <taxon>Actinomycetes</taxon>
        <taxon>Mycobacteriales</taxon>
        <taxon>Corynebacteriaceae</taxon>
        <taxon>Corynebacterium</taxon>
    </lineage>
</organism>
<dbReference type="InterPro" id="IPR027417">
    <property type="entry name" value="P-loop_NTPase"/>
</dbReference>
<dbReference type="PROSITE" id="PS00675">
    <property type="entry name" value="SIGMA54_INTERACT_1"/>
    <property type="match status" value="1"/>
</dbReference>
<keyword evidence="1" id="KW-0418">Kinase</keyword>
<sequence length="158" mass="17619">MIIILIDGQSGSGKTTLARQLATETGFQLVHLEDFYPGWSGLAEASRMVVTDVLHPTRPGFWRWDWDRDRRGEWVDIRPRASLIIEGCGAVTEASISTAATLGTVITVRMTGPEDTRRQRALARDPGYAPWWEMWAAQECEHFAGPGDVPVDHVLGWS</sequence>
<accession>A0A8I0HR11</accession>
<evidence type="ECO:0000313" key="2">
    <source>
        <dbReference type="Proteomes" id="UP000650224"/>
    </source>
</evidence>
<comment type="caution">
    <text evidence="1">The sequence shown here is derived from an EMBL/GenBank/DDBJ whole genome shotgun (WGS) entry which is preliminary data.</text>
</comment>
<dbReference type="AlphaFoldDB" id="A0A8I0HR11"/>
<keyword evidence="1" id="KW-0808">Transferase</keyword>
<dbReference type="GO" id="GO:0016301">
    <property type="term" value="F:kinase activity"/>
    <property type="evidence" value="ECO:0007669"/>
    <property type="project" value="UniProtKB-KW"/>
</dbReference>
<name>A0A8I0HR11_9CORY</name>
<dbReference type="SUPFAM" id="SSF52540">
    <property type="entry name" value="P-loop containing nucleoside triphosphate hydrolases"/>
    <property type="match status" value="1"/>
</dbReference>
<dbReference type="NCBIfam" id="NF005115">
    <property type="entry name" value="PRK06547.1"/>
    <property type="match status" value="1"/>
</dbReference>
<dbReference type="InterPro" id="IPR025662">
    <property type="entry name" value="Sigma_54_int_dom_ATP-bd_1"/>
</dbReference>
<dbReference type="Proteomes" id="UP000650224">
    <property type="component" value="Unassembled WGS sequence"/>
</dbReference>
<proteinExistence type="predicted"/>
<protein>
    <submittedName>
        <fullName evidence="1">(D)CMP kinase</fullName>
    </submittedName>
</protein>
<dbReference type="RefSeq" id="WP_191734165.1">
    <property type="nucleotide sequence ID" value="NZ_JACSPR010000008.1"/>
</dbReference>
<evidence type="ECO:0000313" key="1">
    <source>
        <dbReference type="EMBL" id="MBD8030922.1"/>
    </source>
</evidence>
<dbReference type="EMBL" id="JACSPR010000008">
    <property type="protein sequence ID" value="MBD8030922.1"/>
    <property type="molecule type" value="Genomic_DNA"/>
</dbReference>
<reference evidence="1 2" key="1">
    <citation type="submission" date="2020-08" db="EMBL/GenBank/DDBJ databases">
        <title>A Genomic Blueprint of the Chicken Gut Microbiome.</title>
        <authorList>
            <person name="Gilroy R."/>
            <person name="Ravi A."/>
            <person name="Getino M."/>
            <person name="Pursley I."/>
            <person name="Horton D.L."/>
            <person name="Alikhan N.-F."/>
            <person name="Baker D."/>
            <person name="Gharbi K."/>
            <person name="Hall N."/>
            <person name="Watson M."/>
            <person name="Adriaenssens E.M."/>
            <person name="Foster-Nyarko E."/>
            <person name="Jarju S."/>
            <person name="Secka A."/>
            <person name="Antonio M."/>
            <person name="Oren A."/>
            <person name="Chaudhuri R."/>
            <person name="La Ragione R.M."/>
            <person name="Hildebrand F."/>
            <person name="Pallen M.J."/>
        </authorList>
    </citation>
    <scope>NUCLEOTIDE SEQUENCE [LARGE SCALE GENOMIC DNA]</scope>
    <source>
        <strain evidence="1 2">Sa1YVA5</strain>
    </source>
</reference>